<dbReference type="EMBL" id="CALNXI010000357">
    <property type="protein sequence ID" value="CAH3025535.1"/>
    <property type="molecule type" value="Genomic_DNA"/>
</dbReference>
<dbReference type="Gene3D" id="2.80.10.50">
    <property type="match status" value="1"/>
</dbReference>
<dbReference type="Pfam" id="PF00167">
    <property type="entry name" value="FGF"/>
    <property type="match status" value="1"/>
</dbReference>
<dbReference type="SUPFAM" id="SSF50353">
    <property type="entry name" value="Cytokine"/>
    <property type="match status" value="1"/>
</dbReference>
<evidence type="ECO:0000256" key="1">
    <source>
        <dbReference type="ARBA" id="ARBA00007936"/>
    </source>
</evidence>
<dbReference type="InterPro" id="IPR002209">
    <property type="entry name" value="Fibroblast_GF_fam"/>
</dbReference>
<gene>
    <name evidence="2" type="ORF">PEVE_00026356</name>
</gene>
<evidence type="ECO:0000313" key="2">
    <source>
        <dbReference type="EMBL" id="CAH3025535.1"/>
    </source>
</evidence>
<evidence type="ECO:0008006" key="4">
    <source>
        <dbReference type="Google" id="ProtNLM"/>
    </source>
</evidence>
<accession>A0ABN8MB24</accession>
<dbReference type="Proteomes" id="UP001159427">
    <property type="component" value="Unassembled WGS sequence"/>
</dbReference>
<name>A0ABN8MB24_9CNID</name>
<protein>
    <recommendedName>
        <fullName evidence="4">C2H2-type domain-containing protein</fullName>
    </recommendedName>
</protein>
<proteinExistence type="inferred from homology"/>
<comment type="similarity">
    <text evidence="1">Belongs to the heparin-binding growth factors family.</text>
</comment>
<evidence type="ECO:0000313" key="3">
    <source>
        <dbReference type="Proteomes" id="UP001159427"/>
    </source>
</evidence>
<sequence>MVLNSLLSTTKAPVNYASTVASSTTHSKTFPTTKKDKDKKFSIITPSAWVDIRLVNRKGINLVLFANGTVAGTWNNSLTKVFGMCQLHRKNCITSEHVGYEHTAFLACYQNTVKPLSSGHLRDLSKCPLNRVCKICGLFGILSNQEALLVHEKEENHFYSFSSYLYPTERTNVTKRWLLAIGSKGRIKNATRVSQRHKSHQFQIIEIRKDASQREPTFADFDAIFRDLNKGKEQ</sequence>
<reference evidence="2 3" key="1">
    <citation type="submission" date="2022-05" db="EMBL/GenBank/DDBJ databases">
        <authorList>
            <consortium name="Genoscope - CEA"/>
            <person name="William W."/>
        </authorList>
    </citation>
    <scope>NUCLEOTIDE SEQUENCE [LARGE SCALE GENOMIC DNA]</scope>
</reference>
<keyword evidence="3" id="KW-1185">Reference proteome</keyword>
<comment type="caution">
    <text evidence="2">The sequence shown here is derived from an EMBL/GenBank/DDBJ whole genome shotgun (WGS) entry which is preliminary data.</text>
</comment>
<dbReference type="InterPro" id="IPR008996">
    <property type="entry name" value="IL1/FGF"/>
</dbReference>
<organism evidence="2 3">
    <name type="scientific">Porites evermanni</name>
    <dbReference type="NCBI Taxonomy" id="104178"/>
    <lineage>
        <taxon>Eukaryota</taxon>
        <taxon>Metazoa</taxon>
        <taxon>Cnidaria</taxon>
        <taxon>Anthozoa</taxon>
        <taxon>Hexacorallia</taxon>
        <taxon>Scleractinia</taxon>
        <taxon>Fungiina</taxon>
        <taxon>Poritidae</taxon>
        <taxon>Porites</taxon>
    </lineage>
</organism>